<dbReference type="EMBL" id="CP144541">
    <property type="protein sequence ID" value="WVW80107.1"/>
    <property type="molecule type" value="Genomic_DNA"/>
</dbReference>
<dbReference type="KEGG" id="kbi:30205167"/>
<dbReference type="RefSeq" id="XP_019050339.1">
    <property type="nucleotide sequence ID" value="XM_019187461.1"/>
</dbReference>
<evidence type="ECO:0000313" key="4">
    <source>
        <dbReference type="Proteomes" id="UP000092730"/>
    </source>
</evidence>
<organism evidence="2">
    <name type="scientific">Kwoniella bestiolae CBS 10118</name>
    <dbReference type="NCBI Taxonomy" id="1296100"/>
    <lineage>
        <taxon>Eukaryota</taxon>
        <taxon>Fungi</taxon>
        <taxon>Dikarya</taxon>
        <taxon>Basidiomycota</taxon>
        <taxon>Agaricomycotina</taxon>
        <taxon>Tremellomycetes</taxon>
        <taxon>Tremellales</taxon>
        <taxon>Cryptococcaceae</taxon>
        <taxon>Kwoniella</taxon>
    </lineage>
</organism>
<sequence length="154" mass="16913">MFGLPVPASVVLSLTVLPFTLAGVQGSIKINFPSSTSRTDSTDLADIPTEGGTRTIQFGDVTDKERFFWFGPVWNEEGKPAQEGIRSWEHRCEVWVEDGFSSDLEFTLHAKAAGFEGPKDQEGNIKCIKEMCMIPEDKGGCQGEWVVPVVDSTI</sequence>
<keyword evidence="1" id="KW-0732">Signal</keyword>
<dbReference type="AlphaFoldDB" id="A0A1B9GE17"/>
<reference evidence="3" key="2">
    <citation type="submission" date="2013-07" db="EMBL/GenBank/DDBJ databases">
        <authorList>
            <consortium name="The Broad Institute Genome Sequencing Platform"/>
            <person name="Cuomo C."/>
            <person name="Litvintseva A."/>
            <person name="Chen Y."/>
            <person name="Heitman J."/>
            <person name="Sun S."/>
            <person name="Springer D."/>
            <person name="Dromer F."/>
            <person name="Young S.K."/>
            <person name="Zeng Q."/>
            <person name="Gargeya S."/>
            <person name="Fitzgerald M."/>
            <person name="Abouelleil A."/>
            <person name="Alvarado L."/>
            <person name="Berlin A.M."/>
            <person name="Chapman S.B."/>
            <person name="Dewar J."/>
            <person name="Goldberg J."/>
            <person name="Griggs A."/>
            <person name="Gujja S."/>
            <person name="Hansen M."/>
            <person name="Howarth C."/>
            <person name="Imamovic A."/>
            <person name="Larimer J."/>
            <person name="McCowan C."/>
            <person name="Murphy C."/>
            <person name="Pearson M."/>
            <person name="Priest M."/>
            <person name="Roberts A."/>
            <person name="Saif S."/>
            <person name="Shea T."/>
            <person name="Sykes S."/>
            <person name="Wortman J."/>
            <person name="Nusbaum C."/>
            <person name="Birren B."/>
        </authorList>
    </citation>
    <scope>NUCLEOTIDE SEQUENCE</scope>
    <source>
        <strain evidence="3">CBS 10118</strain>
    </source>
</reference>
<protein>
    <submittedName>
        <fullName evidence="2">Uncharacterized protein</fullName>
    </submittedName>
</protein>
<reference evidence="3" key="4">
    <citation type="submission" date="2024-02" db="EMBL/GenBank/DDBJ databases">
        <title>Comparative genomics of Cryptococcus and Kwoniella reveals pathogenesis evolution and contrasting modes of karyotype evolution via chromosome fusion or intercentromeric recombination.</title>
        <authorList>
            <person name="Coelho M.A."/>
            <person name="David-Palma M."/>
            <person name="Shea T."/>
            <person name="Bowers K."/>
            <person name="McGinley-Smith S."/>
            <person name="Mohammad A.W."/>
            <person name="Gnirke A."/>
            <person name="Yurkov A.M."/>
            <person name="Nowrousian M."/>
            <person name="Sun S."/>
            <person name="Cuomo C.A."/>
            <person name="Heitman J."/>
        </authorList>
    </citation>
    <scope>NUCLEOTIDE SEQUENCE</scope>
    <source>
        <strain evidence="3">CBS 10118</strain>
    </source>
</reference>
<dbReference type="GeneID" id="30205167"/>
<reference evidence="2" key="3">
    <citation type="submission" date="2014-01" db="EMBL/GenBank/DDBJ databases">
        <title>Evolution of pathogenesis and genome organization in the Tremellales.</title>
        <authorList>
            <person name="Cuomo C."/>
            <person name="Litvintseva A."/>
            <person name="Heitman J."/>
            <person name="Chen Y."/>
            <person name="Sun S."/>
            <person name="Springer D."/>
            <person name="Dromer F."/>
            <person name="Young S."/>
            <person name="Zeng Q."/>
            <person name="Chapman S."/>
            <person name="Gujja S."/>
            <person name="Saif S."/>
            <person name="Birren B."/>
        </authorList>
    </citation>
    <scope>NUCLEOTIDE SEQUENCE</scope>
    <source>
        <strain evidence="2">CBS 10118</strain>
    </source>
</reference>
<dbReference type="Proteomes" id="UP000092730">
    <property type="component" value="Chromosome 1"/>
</dbReference>
<evidence type="ECO:0000256" key="1">
    <source>
        <dbReference type="SAM" id="SignalP"/>
    </source>
</evidence>
<evidence type="ECO:0000313" key="2">
    <source>
        <dbReference type="EMBL" id="OCF29269.1"/>
    </source>
</evidence>
<proteinExistence type="predicted"/>
<accession>A0A1B9GE17</accession>
<reference evidence="2" key="1">
    <citation type="submission" date="2013-07" db="EMBL/GenBank/DDBJ databases">
        <title>The Genome Sequence of Cryptococcus bestiolae CBS10118.</title>
        <authorList>
            <consortium name="The Broad Institute Genome Sequencing Platform"/>
            <person name="Cuomo C."/>
            <person name="Litvintseva A."/>
            <person name="Chen Y."/>
            <person name="Heitman J."/>
            <person name="Sun S."/>
            <person name="Springer D."/>
            <person name="Dromer F."/>
            <person name="Young S.K."/>
            <person name="Zeng Q."/>
            <person name="Gargeya S."/>
            <person name="Fitzgerald M."/>
            <person name="Abouelleil A."/>
            <person name="Alvarado L."/>
            <person name="Berlin A.M."/>
            <person name="Chapman S.B."/>
            <person name="Dewar J."/>
            <person name="Goldberg J."/>
            <person name="Griggs A."/>
            <person name="Gujja S."/>
            <person name="Hansen M."/>
            <person name="Howarth C."/>
            <person name="Imamovic A."/>
            <person name="Larimer J."/>
            <person name="McCowan C."/>
            <person name="Murphy C."/>
            <person name="Pearson M."/>
            <person name="Priest M."/>
            <person name="Roberts A."/>
            <person name="Saif S."/>
            <person name="Shea T."/>
            <person name="Sykes S."/>
            <person name="Wortman J."/>
            <person name="Nusbaum C."/>
            <person name="Birren B."/>
        </authorList>
    </citation>
    <scope>NUCLEOTIDE SEQUENCE [LARGE SCALE GENOMIC DNA]</scope>
    <source>
        <strain evidence="2">CBS 10118</strain>
    </source>
</reference>
<dbReference type="OrthoDB" id="10387274at2759"/>
<evidence type="ECO:0000313" key="3">
    <source>
        <dbReference type="EMBL" id="WVW80107.1"/>
    </source>
</evidence>
<feature type="signal peptide" evidence="1">
    <location>
        <begin position="1"/>
        <end position="22"/>
    </location>
</feature>
<gene>
    <name evidence="2" type="ORF">I302_00768</name>
    <name evidence="3" type="ORF">I302_102082</name>
</gene>
<name>A0A1B9GE17_9TREE</name>
<dbReference type="EMBL" id="KI894018">
    <property type="protein sequence ID" value="OCF29269.1"/>
    <property type="molecule type" value="Genomic_DNA"/>
</dbReference>
<feature type="chain" id="PRO_5042335019" evidence="1">
    <location>
        <begin position="23"/>
        <end position="154"/>
    </location>
</feature>
<keyword evidence="4" id="KW-1185">Reference proteome</keyword>
<dbReference type="VEuPathDB" id="FungiDB:I302_00768"/>